<evidence type="ECO:0000313" key="2">
    <source>
        <dbReference type="EMBL" id="EFG04969.2"/>
    </source>
</evidence>
<dbReference type="AlphaFoldDB" id="D5SM26"/>
<dbReference type="EMBL" id="CM000914">
    <property type="protein sequence ID" value="EFG04969.2"/>
    <property type="molecule type" value="Genomic_DNA"/>
</dbReference>
<gene>
    <name evidence="2" type="ORF">SCLAV_p1487</name>
</gene>
<dbReference type="Proteomes" id="UP000002357">
    <property type="component" value="Plasmid pSCL4"/>
</dbReference>
<sequence>MNPAHAARSGRPAAIPKIITPAGRAAAGSARQARAPSNPPVCSSVVQEHGEPAVQGTGAGTRPAAMRQNTDAASLEPAGPRAARPAVRHVPAARGERPGGRVTRLGHRISSPAGPTTDAVRARAAGRRPSIMSLPQCSQVVVQCVACAFHRVT</sequence>
<geneLocation type="plasmid" evidence="2 3">
    <name>pSCL4</name>
</geneLocation>
<keyword evidence="3" id="KW-1185">Reference proteome</keyword>
<proteinExistence type="predicted"/>
<organism evidence="2 3">
    <name type="scientific">Streptomyces clavuligerus</name>
    <dbReference type="NCBI Taxonomy" id="1901"/>
    <lineage>
        <taxon>Bacteria</taxon>
        <taxon>Bacillati</taxon>
        <taxon>Actinomycetota</taxon>
        <taxon>Actinomycetes</taxon>
        <taxon>Kitasatosporales</taxon>
        <taxon>Streptomycetaceae</taxon>
        <taxon>Streptomyces</taxon>
    </lineage>
</organism>
<accession>D5SM26</accession>
<keyword evidence="2" id="KW-0614">Plasmid</keyword>
<reference evidence="2 3" key="1">
    <citation type="journal article" date="2010" name="Genome Biol. Evol.">
        <title>The sequence of a 1.8-mb bacterial linear plasmid reveals a rich evolutionary reservoir of secondary metabolic pathways.</title>
        <authorList>
            <person name="Medema M.H."/>
            <person name="Trefzer A."/>
            <person name="Kovalchuk A."/>
            <person name="van den Berg M."/>
            <person name="Mueller U."/>
            <person name="Heijne W."/>
            <person name="Wu L."/>
            <person name="Alam M.T."/>
            <person name="Ronning C.M."/>
            <person name="Nierman W.C."/>
            <person name="Bovenberg R.A.L."/>
            <person name="Breitling R."/>
            <person name="Takano E."/>
        </authorList>
    </citation>
    <scope>NUCLEOTIDE SEQUENCE [LARGE SCALE GENOMIC DNA]</scope>
    <source>
        <strain evidence="3">ATCC 27064 / DSM 738 / JCM 4710 / NBRC 13307 / NCIMB 12785 / NRRL 3585 / VKM Ac-602</strain>
        <plasmid evidence="2">pSCL4</plasmid>
    </source>
</reference>
<feature type="compositionally biased region" description="Low complexity" evidence="1">
    <location>
        <begin position="77"/>
        <end position="93"/>
    </location>
</feature>
<feature type="region of interest" description="Disordered" evidence="1">
    <location>
        <begin position="50"/>
        <end position="118"/>
    </location>
</feature>
<protein>
    <submittedName>
        <fullName evidence="2">Uncharacterized protein</fullName>
    </submittedName>
</protein>
<name>D5SM26_STRCL</name>
<evidence type="ECO:0000313" key="3">
    <source>
        <dbReference type="Proteomes" id="UP000002357"/>
    </source>
</evidence>
<evidence type="ECO:0000256" key="1">
    <source>
        <dbReference type="SAM" id="MobiDB-lite"/>
    </source>
</evidence>